<accession>A0A9N9XSV6</accession>
<dbReference type="InterPro" id="IPR029006">
    <property type="entry name" value="ADF-H/Gelsolin-like_dom_sf"/>
</dbReference>
<dbReference type="Gene3D" id="1.10.950.10">
    <property type="entry name" value="Villin headpiece domain"/>
    <property type="match status" value="1"/>
</dbReference>
<dbReference type="OrthoDB" id="6375767at2759"/>
<protein>
    <recommendedName>
        <fullName evidence="5">HP domain-containing protein</fullName>
    </recommendedName>
</protein>
<dbReference type="FunFam" id="3.40.20.10:FF:000005">
    <property type="entry name" value="Gelsolin"/>
    <property type="match status" value="1"/>
</dbReference>
<dbReference type="Gene3D" id="3.40.20.10">
    <property type="entry name" value="Severin"/>
    <property type="match status" value="6"/>
</dbReference>
<dbReference type="EMBL" id="OU900099">
    <property type="protein sequence ID" value="CAG9863034.1"/>
    <property type="molecule type" value="Genomic_DNA"/>
</dbReference>
<evidence type="ECO:0000259" key="5">
    <source>
        <dbReference type="PROSITE" id="PS51089"/>
    </source>
</evidence>
<dbReference type="InterPro" id="IPR036180">
    <property type="entry name" value="Gelsolin-like_dom_sf"/>
</dbReference>
<dbReference type="PRINTS" id="PR00597">
    <property type="entry name" value="GELSOLIN"/>
</dbReference>
<dbReference type="PROSITE" id="PS51089">
    <property type="entry name" value="HP"/>
    <property type="match status" value="1"/>
</dbReference>
<gene>
    <name evidence="6" type="ORF">PHYEVI_LOCUS9335</name>
</gene>
<evidence type="ECO:0000313" key="7">
    <source>
        <dbReference type="Proteomes" id="UP001153712"/>
    </source>
</evidence>
<dbReference type="SMART" id="SM00262">
    <property type="entry name" value="GEL"/>
    <property type="match status" value="6"/>
</dbReference>
<dbReference type="Pfam" id="PF00626">
    <property type="entry name" value="Gelsolin"/>
    <property type="match status" value="5"/>
</dbReference>
<evidence type="ECO:0000313" key="6">
    <source>
        <dbReference type="EMBL" id="CAG9863034.1"/>
    </source>
</evidence>
<keyword evidence="3" id="KW-0677">Repeat</keyword>
<dbReference type="SMART" id="SM00153">
    <property type="entry name" value="VHP"/>
    <property type="match status" value="1"/>
</dbReference>
<evidence type="ECO:0000256" key="3">
    <source>
        <dbReference type="ARBA" id="ARBA00022737"/>
    </source>
</evidence>
<dbReference type="SUPFAM" id="SSF47050">
    <property type="entry name" value="VHP, Villin headpiece domain"/>
    <property type="match status" value="1"/>
</dbReference>
<dbReference type="CDD" id="cd11292">
    <property type="entry name" value="gelsolin_S3_like"/>
    <property type="match status" value="1"/>
</dbReference>
<dbReference type="GO" id="GO:0008154">
    <property type="term" value="P:actin polymerization or depolymerization"/>
    <property type="evidence" value="ECO:0007669"/>
    <property type="project" value="TreeGrafter"/>
</dbReference>
<dbReference type="InterPro" id="IPR007122">
    <property type="entry name" value="Villin/Gelsolin"/>
</dbReference>
<dbReference type="PANTHER" id="PTHR11977:SF137">
    <property type="entry name" value="VILLIN-LIKE PROTEIN QUAIL"/>
    <property type="match status" value="1"/>
</dbReference>
<proteinExistence type="inferred from homology"/>
<dbReference type="GO" id="GO:0051693">
    <property type="term" value="P:actin filament capping"/>
    <property type="evidence" value="ECO:0007669"/>
    <property type="project" value="UniProtKB-KW"/>
</dbReference>
<comment type="similarity">
    <text evidence="1">Belongs to the villin/gelsolin family.</text>
</comment>
<dbReference type="InterPro" id="IPR007123">
    <property type="entry name" value="Gelsolin-like_dom"/>
</dbReference>
<sequence length="839" mass="97620">MQVFELQLEDYDDSSKNYDPSVIDHAFRKLNRNYTNFLIWKIENMTVTAIPKDQYGTFYTTDAYVIFAASVSGQPCSTDSVSKETKNTIEYHVHFWLGSEVNPDKSGVAAYKTMELDNFLNGHTTQHRETEGFESARFLSYFKNGIKILKPELINNCQTVKLYRVRGKQTPIVKEMPKITWEYFNSSDVFLVRTMKTIFVWSGRASDAVEKLHAATIAKEMKDKQKVPNLTFVDDGYEKTLSDDSKKEFNNYLPLEKRNILPDEQENGLNGHRQKSSTKLYRCSEKNGKYRVTELKTGPFSQQDLNQEDVYIVDQECEGIWVWVGRKVNEKERCEALRNARGFVKKKKYPSYTKVTRAVDGHEPQEFRMLFADWKSDHKGPKPTILVSKYDALSMEERPGLAAETQLIDDGTGSMTIWRVDAANELVEIPQERHGYFFSGDCYVIFYTYHTVTEQRHLLYSWLGSNASQQEITITASKLVEIDEELGQTGFQARLIQGKETAHFLQLFKGKFTVFKGRGVEYDETGKNMKNPSHYLLQVFGSTTYSSKAMQVSVKASSFDSNYCFVLRRSKKYYIWSGTYSTGDQREMAKNFAGKDFELILEGKEREDFFNLLGGKMLYSTKIVKHEFDPKPPRLFRCYSLHGQFKADEIRFFSQKDLVPEHVMFLDAYDTVYIWIGRLCTREEKRLSAQRAIEYLESDPADRDMDTALIHIQQEKEPPTFTGFFPHWDKKFWKQYKTFSKVRLEFETKTCSHGVNGSTNGFSQHQEGAEDSEFDQFEKYPLSVLKEPNEKLPARVDAFNKELHLTHDDFVSTFKMVYKDFEKLPKWKQQEMKKRAGLF</sequence>
<feature type="domain" description="HP" evidence="5">
    <location>
        <begin position="774"/>
        <end position="839"/>
    </location>
</feature>
<keyword evidence="7" id="KW-1185">Reference proteome</keyword>
<evidence type="ECO:0000256" key="2">
    <source>
        <dbReference type="ARBA" id="ARBA00022467"/>
    </source>
</evidence>
<dbReference type="Proteomes" id="UP001153712">
    <property type="component" value="Chromosome 6"/>
</dbReference>
<dbReference type="InterPro" id="IPR036886">
    <property type="entry name" value="Villin_headpiece_dom_sf"/>
</dbReference>
<dbReference type="InterPro" id="IPR003128">
    <property type="entry name" value="Villin_headpiece"/>
</dbReference>
<evidence type="ECO:0000256" key="4">
    <source>
        <dbReference type="ARBA" id="ARBA00023203"/>
    </source>
</evidence>
<keyword evidence="2" id="KW-0117">Actin capping</keyword>
<reference evidence="6" key="1">
    <citation type="submission" date="2022-01" db="EMBL/GenBank/DDBJ databases">
        <authorList>
            <person name="King R."/>
        </authorList>
    </citation>
    <scope>NUCLEOTIDE SEQUENCE</scope>
</reference>
<dbReference type="GO" id="GO:0015629">
    <property type="term" value="C:actin cytoskeleton"/>
    <property type="evidence" value="ECO:0007669"/>
    <property type="project" value="TreeGrafter"/>
</dbReference>
<dbReference type="Pfam" id="PF02209">
    <property type="entry name" value="VHP"/>
    <property type="match status" value="1"/>
</dbReference>
<organism evidence="6 7">
    <name type="scientific">Phyllotreta striolata</name>
    <name type="common">Striped flea beetle</name>
    <name type="synonym">Crioceris striolata</name>
    <dbReference type="NCBI Taxonomy" id="444603"/>
    <lineage>
        <taxon>Eukaryota</taxon>
        <taxon>Metazoa</taxon>
        <taxon>Ecdysozoa</taxon>
        <taxon>Arthropoda</taxon>
        <taxon>Hexapoda</taxon>
        <taxon>Insecta</taxon>
        <taxon>Pterygota</taxon>
        <taxon>Neoptera</taxon>
        <taxon>Endopterygota</taxon>
        <taxon>Coleoptera</taxon>
        <taxon>Polyphaga</taxon>
        <taxon>Cucujiformia</taxon>
        <taxon>Chrysomeloidea</taxon>
        <taxon>Chrysomelidae</taxon>
        <taxon>Galerucinae</taxon>
        <taxon>Alticini</taxon>
        <taxon>Phyllotreta</taxon>
    </lineage>
</organism>
<dbReference type="SUPFAM" id="SSF55753">
    <property type="entry name" value="Actin depolymerizing proteins"/>
    <property type="match status" value="5"/>
</dbReference>
<dbReference type="GO" id="GO:0005737">
    <property type="term" value="C:cytoplasm"/>
    <property type="evidence" value="ECO:0007669"/>
    <property type="project" value="TreeGrafter"/>
</dbReference>
<evidence type="ECO:0000256" key="1">
    <source>
        <dbReference type="ARBA" id="ARBA00008418"/>
    </source>
</evidence>
<dbReference type="SUPFAM" id="SSF82754">
    <property type="entry name" value="C-terminal, gelsolin-like domain of Sec23/24"/>
    <property type="match status" value="1"/>
</dbReference>
<name>A0A9N9XSV6_PHYSR</name>
<dbReference type="AlphaFoldDB" id="A0A9N9XSV6"/>
<dbReference type="PANTHER" id="PTHR11977">
    <property type="entry name" value="VILLIN"/>
    <property type="match status" value="1"/>
</dbReference>
<keyword evidence="4" id="KW-0009">Actin-binding</keyword>
<dbReference type="CDD" id="cd11293">
    <property type="entry name" value="gelsolin_S4_like"/>
    <property type="match status" value="1"/>
</dbReference>
<dbReference type="GO" id="GO:0051015">
    <property type="term" value="F:actin filament binding"/>
    <property type="evidence" value="ECO:0007669"/>
    <property type="project" value="InterPro"/>
</dbReference>